<comment type="caution">
    <text evidence="1">The sequence shown here is derived from an EMBL/GenBank/DDBJ whole genome shotgun (WGS) entry which is preliminary data.</text>
</comment>
<evidence type="ECO:0000313" key="3">
    <source>
        <dbReference type="Proteomes" id="UP001154255"/>
    </source>
</evidence>
<evidence type="ECO:0000313" key="2">
    <source>
        <dbReference type="EMBL" id="CAI3956317.1"/>
    </source>
</evidence>
<dbReference type="Proteomes" id="UP001154259">
    <property type="component" value="Unassembled WGS sequence"/>
</dbReference>
<keyword evidence="4" id="KW-1185">Reference proteome</keyword>
<name>A0A9W4TRB7_9PROT</name>
<organism evidence="1 3">
    <name type="scientific">Commensalibacter communis</name>
    <dbReference type="NCBI Taxonomy" id="2972786"/>
    <lineage>
        <taxon>Bacteria</taxon>
        <taxon>Pseudomonadati</taxon>
        <taxon>Pseudomonadota</taxon>
        <taxon>Alphaproteobacteria</taxon>
        <taxon>Acetobacterales</taxon>
        <taxon>Acetobacteraceae</taxon>
    </lineage>
</organism>
<protein>
    <submittedName>
        <fullName evidence="1">Uncharacterized protein</fullName>
    </submittedName>
</protein>
<accession>A0A9W4TRB7</accession>
<evidence type="ECO:0000313" key="4">
    <source>
        <dbReference type="Proteomes" id="UP001154259"/>
    </source>
</evidence>
<reference evidence="1" key="1">
    <citation type="submission" date="2022-10" db="EMBL/GenBank/DDBJ databases">
        <authorList>
            <person name="Botero Cardona J."/>
        </authorList>
    </citation>
    <scope>NUCLEOTIDE SEQUENCE</scope>
    <source>
        <strain evidence="1">LMG 31819</strain>
        <strain evidence="2">R-53529</strain>
    </source>
</reference>
<dbReference type="RefSeq" id="WP_271790437.1">
    <property type="nucleotide sequence ID" value="NZ_CAMXCM010000007.1"/>
</dbReference>
<proteinExistence type="predicted"/>
<gene>
    <name evidence="2" type="ORF">R53529_LOCUS2016</name>
    <name evidence="1" type="ORF">R53530_LOCUS1996</name>
</gene>
<dbReference type="EMBL" id="CAMXCS010000007">
    <property type="protein sequence ID" value="CAI3956317.1"/>
    <property type="molecule type" value="Genomic_DNA"/>
</dbReference>
<dbReference type="Proteomes" id="UP001154255">
    <property type="component" value="Unassembled WGS sequence"/>
</dbReference>
<dbReference type="AlphaFoldDB" id="A0A9W4TRB7"/>
<sequence>MKIDKNYAFELLQKLEEIYPEALYIYTLSKIENPVKPTPIKNHKTTKMLKNEAHIKYLCGEDLVKTFGNSDHVILTSKAINLLTDGIDMESWIKKKLKHN</sequence>
<evidence type="ECO:0000313" key="1">
    <source>
        <dbReference type="EMBL" id="CAI3953864.1"/>
    </source>
</evidence>
<dbReference type="EMBL" id="CAMXCM010000007">
    <property type="protein sequence ID" value="CAI3953864.1"/>
    <property type="molecule type" value="Genomic_DNA"/>
</dbReference>